<dbReference type="InterPro" id="IPR009091">
    <property type="entry name" value="RCC1/BLIP-II"/>
</dbReference>
<dbReference type="RefSeq" id="XP_018706222.1">
    <property type="nucleotide sequence ID" value="XM_018846494.1"/>
</dbReference>
<feature type="repeat" description="RCC1" evidence="1">
    <location>
        <begin position="194"/>
        <end position="248"/>
    </location>
</feature>
<dbReference type="Gene3D" id="2.130.10.30">
    <property type="entry name" value="Regulator of chromosome condensation 1/beta-lactamase-inhibitor protein II"/>
    <property type="match status" value="1"/>
</dbReference>
<dbReference type="STRING" id="1081104.A0A168B4T5"/>
<evidence type="ECO:0000313" key="3">
    <source>
        <dbReference type="Proteomes" id="UP000076744"/>
    </source>
</evidence>
<proteinExistence type="predicted"/>
<comment type="caution">
    <text evidence="2">The sequence shown here is derived from an EMBL/GenBank/DDBJ whole genome shotgun (WGS) entry which is preliminary data.</text>
</comment>
<reference evidence="2 3" key="1">
    <citation type="journal article" date="2016" name="Genome Biol. Evol.">
        <title>Divergent and convergent evolution of fungal pathogenicity.</title>
        <authorList>
            <person name="Shang Y."/>
            <person name="Xiao G."/>
            <person name="Zheng P."/>
            <person name="Cen K."/>
            <person name="Zhan S."/>
            <person name="Wang C."/>
        </authorList>
    </citation>
    <scope>NUCLEOTIDE SEQUENCE [LARGE SCALE GENOMIC DNA]</scope>
    <source>
        <strain evidence="2 3">ARSEF 2679</strain>
    </source>
</reference>
<dbReference type="AlphaFoldDB" id="A0A168B4T5"/>
<dbReference type="Proteomes" id="UP000076744">
    <property type="component" value="Unassembled WGS sequence"/>
</dbReference>
<organism evidence="2 3">
    <name type="scientific">Cordyceps fumosorosea (strain ARSEF 2679)</name>
    <name type="common">Isaria fumosorosea</name>
    <dbReference type="NCBI Taxonomy" id="1081104"/>
    <lineage>
        <taxon>Eukaryota</taxon>
        <taxon>Fungi</taxon>
        <taxon>Dikarya</taxon>
        <taxon>Ascomycota</taxon>
        <taxon>Pezizomycotina</taxon>
        <taxon>Sordariomycetes</taxon>
        <taxon>Hypocreomycetidae</taxon>
        <taxon>Hypocreales</taxon>
        <taxon>Cordycipitaceae</taxon>
        <taxon>Cordyceps</taxon>
    </lineage>
</organism>
<dbReference type="Pfam" id="PF13540">
    <property type="entry name" value="RCC1_2"/>
    <property type="match status" value="1"/>
</dbReference>
<dbReference type="SUPFAM" id="SSF50985">
    <property type="entry name" value="RCC1/BLIP-II"/>
    <property type="match status" value="1"/>
</dbReference>
<dbReference type="GeneID" id="30019180"/>
<gene>
    <name evidence="2" type="ORF">ISF_02888</name>
</gene>
<dbReference type="InterPro" id="IPR051553">
    <property type="entry name" value="Ran_GTPase-activating"/>
</dbReference>
<protein>
    <submittedName>
        <fullName evidence="2">Regulator of chromosome condensation/beta-lactamase-inhibitor protein II</fullName>
    </submittedName>
</protein>
<dbReference type="InterPro" id="IPR000408">
    <property type="entry name" value="Reg_chr_condens"/>
</dbReference>
<dbReference type="PROSITE" id="PS50012">
    <property type="entry name" value="RCC1_3"/>
    <property type="match status" value="2"/>
</dbReference>
<sequence>MATPRMALYAAGSNCWGQLDFQRSTETGFDLTRFTEVISANEIERPKSGKVYSLARVDGRFLVAAHVRDQISISDVANVAFTANGNTILNGWHENFLTSEYFDAEGNSHSKIITLRKPAKQVVAYDTGFVILYEDGVVATMGDARFYAPLGRTPSPSTPADEFADVDWPGDLDADPVKHITACGWMVAALTESGAVYLWGQDPPSLGGKGPTFVPGLSPEIGYAEIDGVQDVADFALGETHAIALLCDGHVYVVGNNVNGQLGIPSIQSTREWTRAQLLLPQGSRITGVAAGPNTSFILVSHGEAE</sequence>
<dbReference type="EMBL" id="AZHB01000005">
    <property type="protein sequence ID" value="OAA69618.1"/>
    <property type="molecule type" value="Genomic_DNA"/>
</dbReference>
<accession>A0A168B4T5</accession>
<dbReference type="PANTHER" id="PTHR45982">
    <property type="entry name" value="REGULATOR OF CHROMOSOME CONDENSATION"/>
    <property type="match status" value="1"/>
</dbReference>
<keyword evidence="3" id="KW-1185">Reference proteome</keyword>
<evidence type="ECO:0000256" key="1">
    <source>
        <dbReference type="PROSITE-ProRule" id="PRU00235"/>
    </source>
</evidence>
<evidence type="ECO:0000313" key="2">
    <source>
        <dbReference type="EMBL" id="OAA69618.1"/>
    </source>
</evidence>
<feature type="repeat" description="RCC1" evidence="1">
    <location>
        <begin position="249"/>
        <end position="302"/>
    </location>
</feature>
<name>A0A168B4T5_CORFA</name>
<dbReference type="OrthoDB" id="5370059at2759"/>
<dbReference type="PANTHER" id="PTHR45982:SF1">
    <property type="entry name" value="REGULATOR OF CHROMOSOME CONDENSATION"/>
    <property type="match status" value="1"/>
</dbReference>